<dbReference type="Gene3D" id="3.90.480.10">
    <property type="entry name" value="Sulfite Reductase Hemoprotein,Domain 2"/>
    <property type="match status" value="1"/>
</dbReference>
<evidence type="ECO:0000259" key="7">
    <source>
        <dbReference type="Pfam" id="PF03460"/>
    </source>
</evidence>
<keyword evidence="4 8" id="KW-0560">Oxidoreductase</keyword>
<keyword evidence="6" id="KW-0411">Iron-sulfur</keyword>
<dbReference type="Pfam" id="PF03460">
    <property type="entry name" value="NIR_SIR_ferr"/>
    <property type="match status" value="1"/>
</dbReference>
<accession>A0AAX3LQ38</accession>
<dbReference type="InterPro" id="IPR051329">
    <property type="entry name" value="NIR_SIR_4Fe-4S"/>
</dbReference>
<proteinExistence type="predicted"/>
<dbReference type="PROSITE" id="PS00365">
    <property type="entry name" value="NIR_SIR"/>
    <property type="match status" value="1"/>
</dbReference>
<dbReference type="RefSeq" id="WP_271688493.1">
    <property type="nucleotide sequence ID" value="NZ_CP116423.1"/>
</dbReference>
<dbReference type="AlphaFoldDB" id="A0AAX3LQ38"/>
<dbReference type="NCBIfam" id="TIGR02435">
    <property type="entry name" value="CobG"/>
    <property type="match status" value="1"/>
</dbReference>
<name>A0AAX3LQ38_9RHOB</name>
<dbReference type="InterPro" id="IPR005117">
    <property type="entry name" value="NiRdtase/SiRdtase_haem-b_fer"/>
</dbReference>
<evidence type="ECO:0000256" key="2">
    <source>
        <dbReference type="ARBA" id="ARBA00022617"/>
    </source>
</evidence>
<keyword evidence="2" id="KW-0349">Heme</keyword>
<evidence type="ECO:0000313" key="9">
    <source>
        <dbReference type="Proteomes" id="UP001210770"/>
    </source>
</evidence>
<dbReference type="Proteomes" id="UP001210770">
    <property type="component" value="Chromosome"/>
</dbReference>
<dbReference type="EC" id="1.14.13.83" evidence="8"/>
<dbReference type="GO" id="GO:0020037">
    <property type="term" value="F:heme binding"/>
    <property type="evidence" value="ECO:0007669"/>
    <property type="project" value="InterPro"/>
</dbReference>
<evidence type="ECO:0000256" key="4">
    <source>
        <dbReference type="ARBA" id="ARBA00023002"/>
    </source>
</evidence>
<dbReference type="SUPFAM" id="SSF56014">
    <property type="entry name" value="Nitrite and sulphite reductase 4Fe-4S domain-like"/>
    <property type="match status" value="1"/>
</dbReference>
<organism evidence="8 9">
    <name type="scientific">Sulfitobacter faviae</name>
    <dbReference type="NCBI Taxonomy" id="1775881"/>
    <lineage>
        <taxon>Bacteria</taxon>
        <taxon>Pseudomonadati</taxon>
        <taxon>Pseudomonadota</taxon>
        <taxon>Alphaproteobacteria</taxon>
        <taxon>Rhodobacterales</taxon>
        <taxon>Roseobacteraceae</taxon>
        <taxon>Sulfitobacter</taxon>
    </lineage>
</organism>
<feature type="domain" description="Nitrite/Sulfite reductase ferredoxin-like" evidence="7">
    <location>
        <begin position="17"/>
        <end position="82"/>
    </location>
</feature>
<sequence length="382" mass="39808">MSAAPAIKGWCPGALRPMLSGDGLVVRLRVPQGRLTPAQARGVAGLAARYGNGMLDLSNRGNLQLRGVDPARHEGLIEALRALALIDVDERTERRRNIMVSPFWQAGDDTEFLSHALSSAAQSHALPDVSAKFGYAVDAGPQPVLQADPADIRFERSAKGQLLLCIEGAPRGKPVTRATAVAEAIALAEWVRAQGVTRAARATATGAPLPAGFDHPRQTGQGTPALGAYPAGALAACAFGQMEAETLAALAELGPLRLTPWRRMLIEGATRLPDLSGLITAADDPLLRVIACIGAPGCAQSRGETRALARRLAAVVPKGQRLHVSGCAKGCAAPRATDLTLTATAPARYDLIHDGRADAPPDLRGLTPAAIASHLRKSADAP</sequence>
<dbReference type="GO" id="GO:0043818">
    <property type="term" value="F:precorrin-3B synthase activity"/>
    <property type="evidence" value="ECO:0007669"/>
    <property type="project" value="UniProtKB-EC"/>
</dbReference>
<dbReference type="PANTHER" id="PTHR32439:SF9">
    <property type="entry name" value="BLR3264 PROTEIN"/>
    <property type="match status" value="1"/>
</dbReference>
<evidence type="ECO:0000256" key="3">
    <source>
        <dbReference type="ARBA" id="ARBA00022723"/>
    </source>
</evidence>
<keyword evidence="1" id="KW-0004">4Fe-4S</keyword>
<dbReference type="EMBL" id="CP116423">
    <property type="protein sequence ID" value="WCE70195.1"/>
    <property type="molecule type" value="Genomic_DNA"/>
</dbReference>
<keyword evidence="5" id="KW-0408">Iron</keyword>
<dbReference type="PANTHER" id="PTHR32439">
    <property type="entry name" value="FERREDOXIN--NITRITE REDUCTASE, CHLOROPLASTIC"/>
    <property type="match status" value="1"/>
</dbReference>
<dbReference type="InterPro" id="IPR045854">
    <property type="entry name" value="NO2/SO3_Rdtase_4Fe4S_sf"/>
</dbReference>
<protein>
    <submittedName>
        <fullName evidence="8">Precorrin-3B synthase</fullName>
        <ecNumber evidence="8">1.14.13.83</ecNumber>
    </submittedName>
</protein>
<dbReference type="InterPro" id="IPR006066">
    <property type="entry name" value="NO2/SO3_Rdtase_FeS/sirohaem_BS"/>
</dbReference>
<dbReference type="GO" id="GO:0051539">
    <property type="term" value="F:4 iron, 4 sulfur cluster binding"/>
    <property type="evidence" value="ECO:0007669"/>
    <property type="project" value="UniProtKB-KW"/>
</dbReference>
<reference evidence="8" key="1">
    <citation type="submission" date="2023-01" db="EMBL/GenBank/DDBJ databases">
        <title>Comparative genomic analysis of cold water coral derived Sulfitobacter faviae: insights into their metabolism and habitat adaptation.</title>
        <authorList>
            <person name="Guo Y."/>
            <person name="Lin S."/>
            <person name="Huang Z."/>
            <person name="Tang K."/>
            <person name="Wang X."/>
        </authorList>
    </citation>
    <scope>NUCLEOTIDE SEQUENCE</scope>
    <source>
        <strain evidence="8">SCSIO W_1865</strain>
    </source>
</reference>
<dbReference type="GO" id="GO:0046872">
    <property type="term" value="F:metal ion binding"/>
    <property type="evidence" value="ECO:0007669"/>
    <property type="project" value="UniProtKB-KW"/>
</dbReference>
<dbReference type="InterPro" id="IPR036136">
    <property type="entry name" value="Nit/Sulf_reduc_fer-like_dom_sf"/>
</dbReference>
<evidence type="ECO:0000256" key="1">
    <source>
        <dbReference type="ARBA" id="ARBA00022485"/>
    </source>
</evidence>
<dbReference type="InterPro" id="IPR012798">
    <property type="entry name" value="Cbl_synth_CobG-like"/>
</dbReference>
<evidence type="ECO:0000313" key="8">
    <source>
        <dbReference type="EMBL" id="WCE70195.1"/>
    </source>
</evidence>
<keyword evidence="3" id="KW-0479">Metal-binding</keyword>
<gene>
    <name evidence="8" type="primary">cobG</name>
    <name evidence="8" type="ORF">PL336_15605</name>
</gene>
<evidence type="ECO:0000256" key="6">
    <source>
        <dbReference type="ARBA" id="ARBA00023014"/>
    </source>
</evidence>
<evidence type="ECO:0000256" key="5">
    <source>
        <dbReference type="ARBA" id="ARBA00023004"/>
    </source>
</evidence>
<dbReference type="Gene3D" id="3.30.413.10">
    <property type="entry name" value="Sulfite Reductase Hemoprotein, domain 1"/>
    <property type="match status" value="2"/>
</dbReference>
<dbReference type="SUPFAM" id="SSF55124">
    <property type="entry name" value="Nitrite/Sulfite reductase N-terminal domain-like"/>
    <property type="match status" value="2"/>
</dbReference>